<evidence type="ECO:0000313" key="2">
    <source>
        <dbReference type="EMBL" id="CAD7657842.1"/>
    </source>
</evidence>
<name>A0A7R9MD00_9ACAR</name>
<gene>
    <name evidence="2" type="ORF">ONB1V03_LOCUS14467</name>
</gene>
<sequence>DLVSNDELLSAYNPSEQTLSSHELNTGFMSESNEQINTSLEQLEDQLMQQLISSAEEDDRNVSLIKDNSYATEPELNVEELTAPLLLQRLQQSVVTPIESNEEPIETHPELTEFESQNTANNEFISVDDKPLIEKSDTIIVDLLSSSPQRNNSLIDNIVEANQLHSNNFNDINIQLNERQILETIESQQNLNQESIQTNESKEFESIQEKRPDVDVIDIQESDVQTYVVPPTPSEEITPELSFFRTPEQPVLTKIYSSESEQESDSAVINKAIDSSLPSLITVIESTAKNGGEEKPKRPKPILKETDPQILTKLIADEQQITSEEISSPDDDNPEFVGLGPNTPIPVRASSPNPFGKKRRRGKKGGHRK</sequence>
<proteinExistence type="predicted"/>
<accession>A0A7R9MD00</accession>
<dbReference type="EMBL" id="CAJPVJ010013787">
    <property type="protein sequence ID" value="CAG2175028.1"/>
    <property type="molecule type" value="Genomic_DNA"/>
</dbReference>
<dbReference type="Proteomes" id="UP000728032">
    <property type="component" value="Unassembled WGS sequence"/>
</dbReference>
<evidence type="ECO:0000313" key="3">
    <source>
        <dbReference type="Proteomes" id="UP000728032"/>
    </source>
</evidence>
<evidence type="ECO:0000256" key="1">
    <source>
        <dbReference type="SAM" id="MobiDB-lite"/>
    </source>
</evidence>
<dbReference type="AlphaFoldDB" id="A0A7R9MD00"/>
<feature type="compositionally biased region" description="Basic and acidic residues" evidence="1">
    <location>
        <begin position="291"/>
        <end position="307"/>
    </location>
</feature>
<dbReference type="EMBL" id="OC928612">
    <property type="protein sequence ID" value="CAD7657842.1"/>
    <property type="molecule type" value="Genomic_DNA"/>
</dbReference>
<reference evidence="2" key="1">
    <citation type="submission" date="2020-11" db="EMBL/GenBank/DDBJ databases">
        <authorList>
            <person name="Tran Van P."/>
        </authorList>
    </citation>
    <scope>NUCLEOTIDE SEQUENCE</scope>
</reference>
<protein>
    <submittedName>
        <fullName evidence="2">Uncharacterized protein</fullName>
    </submittedName>
</protein>
<feature type="non-terminal residue" evidence="2">
    <location>
        <position position="369"/>
    </location>
</feature>
<feature type="compositionally biased region" description="Basic residues" evidence="1">
    <location>
        <begin position="356"/>
        <end position="369"/>
    </location>
</feature>
<organism evidence="2">
    <name type="scientific">Oppiella nova</name>
    <dbReference type="NCBI Taxonomy" id="334625"/>
    <lineage>
        <taxon>Eukaryota</taxon>
        <taxon>Metazoa</taxon>
        <taxon>Ecdysozoa</taxon>
        <taxon>Arthropoda</taxon>
        <taxon>Chelicerata</taxon>
        <taxon>Arachnida</taxon>
        <taxon>Acari</taxon>
        <taxon>Acariformes</taxon>
        <taxon>Sarcoptiformes</taxon>
        <taxon>Oribatida</taxon>
        <taxon>Brachypylina</taxon>
        <taxon>Oppioidea</taxon>
        <taxon>Oppiidae</taxon>
        <taxon>Oppiella</taxon>
    </lineage>
</organism>
<feature type="region of interest" description="Disordered" evidence="1">
    <location>
        <begin position="288"/>
        <end position="369"/>
    </location>
</feature>
<keyword evidence="3" id="KW-1185">Reference proteome</keyword>